<evidence type="ECO:0000313" key="6">
    <source>
        <dbReference type="Proteomes" id="UP000287374"/>
    </source>
</evidence>
<dbReference type="Gene3D" id="3.40.50.300">
    <property type="entry name" value="P-loop containing nucleotide triphosphate hydrolases"/>
    <property type="match status" value="1"/>
</dbReference>
<reference evidence="4 6" key="2">
    <citation type="submission" date="2018-12" db="EMBL/GenBank/DDBJ databases">
        <title>Legionella sp,whole genome shotgun sequence.</title>
        <authorList>
            <person name="Wu H."/>
        </authorList>
    </citation>
    <scope>NUCLEOTIDE SEQUENCE [LARGE SCALE GENOMIC DNA]</scope>
    <source>
        <strain evidence="4">Km489</strain>
        <strain evidence="6">km489</strain>
    </source>
</reference>
<dbReference type="EMBL" id="RZGX01000007">
    <property type="protein sequence ID" value="RUR23667.1"/>
    <property type="molecule type" value="Genomic_DNA"/>
</dbReference>
<organism evidence="3 5">
    <name type="scientific">Legionella qingyii</name>
    <dbReference type="NCBI Taxonomy" id="2184757"/>
    <lineage>
        <taxon>Bacteria</taxon>
        <taxon>Pseudomonadati</taxon>
        <taxon>Pseudomonadota</taxon>
        <taxon>Gammaproteobacteria</taxon>
        <taxon>Legionellales</taxon>
        <taxon>Legionellaceae</taxon>
        <taxon>Legionella</taxon>
    </lineage>
</organism>
<keyword evidence="2" id="KW-1133">Transmembrane helix</keyword>
<evidence type="ECO:0008006" key="7">
    <source>
        <dbReference type="Google" id="ProtNLM"/>
    </source>
</evidence>
<evidence type="ECO:0000313" key="4">
    <source>
        <dbReference type="EMBL" id="RUR23667.1"/>
    </source>
</evidence>
<sequence length="466" mass="51015">MTGPVKLNQTILNLIVQLGAINPTLVTVFANKTDIDVQTIIDWFAQTRFIKSDENTFFLVTSLRASLLKELNKSLNPGTKEEETTNTPISAKAKYALLALAGTIYFGCEGFDGITAFMGIFSSIPTIAILVGGLAFSIVSMIVFCSFDLVEISKNLGVKSSETPQLIDAALEEFKEIKAIRARLTRLAKQDNKTQEELEEYRKLALMLLQRHVELNKVRGDLTLASDNPYLATAKKLTAIFAGFIFFSGGFFAGQTVSLAIASLFVATMSATAWPIVVAAVGVGLAALAVYWYVERPGIENLISRWKGLDKEKIDELCKSTVVNKETEKLGELIHDINTQINALEEKAADKAQINTMQEKIDRLEQEKKELSSKLAAAEEKVTQVSEQLKLKETQPIQQTLPAGVGKNVEPIDELQVSNPLHIHGNEGAMSAHSQLSLFGMKKSASTGNLIGLMQKDILRGNSGLY</sequence>
<evidence type="ECO:0000313" key="5">
    <source>
        <dbReference type="Proteomes" id="UP000247152"/>
    </source>
</evidence>
<keyword evidence="1" id="KW-0175">Coiled coil</keyword>
<keyword evidence="2" id="KW-0812">Transmembrane</keyword>
<dbReference type="Proteomes" id="UP000287374">
    <property type="component" value="Unassembled WGS sequence"/>
</dbReference>
<keyword evidence="6" id="KW-1185">Reference proteome</keyword>
<evidence type="ECO:0000256" key="1">
    <source>
        <dbReference type="SAM" id="Coils"/>
    </source>
</evidence>
<feature type="transmembrane region" description="Helical" evidence="2">
    <location>
        <begin position="95"/>
        <end position="121"/>
    </location>
</feature>
<evidence type="ECO:0000256" key="2">
    <source>
        <dbReference type="SAM" id="Phobius"/>
    </source>
</evidence>
<dbReference type="RefSeq" id="WP_110141867.1">
    <property type="nucleotide sequence ID" value="NZ_QHJG01000006.1"/>
</dbReference>
<feature type="transmembrane region" description="Helical" evidence="2">
    <location>
        <begin position="239"/>
        <end position="267"/>
    </location>
</feature>
<feature type="coiled-coil region" evidence="1">
    <location>
        <begin position="327"/>
        <end position="395"/>
    </location>
</feature>
<accession>A0A317U8V6</accession>
<dbReference type="InterPro" id="IPR027417">
    <property type="entry name" value="P-loop_NTPase"/>
</dbReference>
<dbReference type="EMBL" id="QHJG01000006">
    <property type="protein sequence ID" value="PWY56830.1"/>
    <property type="molecule type" value="Genomic_DNA"/>
</dbReference>
<proteinExistence type="predicted"/>
<feature type="transmembrane region" description="Helical" evidence="2">
    <location>
        <begin position="127"/>
        <end position="150"/>
    </location>
</feature>
<name>A0A317U8V6_9GAMM</name>
<reference evidence="3 5" key="1">
    <citation type="submission" date="2018-05" db="EMBL/GenBank/DDBJ databases">
        <title>Legionella qingyii sp.nov., whole genome shotgun sequence.</title>
        <authorList>
            <person name="Wu H."/>
            <person name="Zhu Q."/>
            <person name="Hu C."/>
        </authorList>
    </citation>
    <scope>NUCLEOTIDE SEQUENCE [LARGE SCALE GENOMIC DNA]</scope>
    <source>
        <strain evidence="3 5">HEB18</strain>
    </source>
</reference>
<comment type="caution">
    <text evidence="3">The sequence shown here is derived from an EMBL/GenBank/DDBJ whole genome shotgun (WGS) entry which is preliminary data.</text>
</comment>
<dbReference type="AlphaFoldDB" id="A0A317U8V6"/>
<dbReference type="Proteomes" id="UP000247152">
    <property type="component" value="Unassembled WGS sequence"/>
</dbReference>
<feature type="transmembrane region" description="Helical" evidence="2">
    <location>
        <begin position="273"/>
        <end position="294"/>
    </location>
</feature>
<gene>
    <name evidence="3" type="ORF">DGG96_05045</name>
    <name evidence="4" type="ORF">ELY20_06570</name>
</gene>
<dbReference type="OrthoDB" id="5653038at2"/>
<protein>
    <recommendedName>
        <fullName evidence="7">Coiled-coil protein</fullName>
    </recommendedName>
</protein>
<keyword evidence="2" id="KW-0472">Membrane</keyword>
<evidence type="ECO:0000313" key="3">
    <source>
        <dbReference type="EMBL" id="PWY56830.1"/>
    </source>
</evidence>